<organism evidence="1 2">
    <name type="scientific">Sphingomonas kaistensis</name>
    <dbReference type="NCBI Taxonomy" id="298708"/>
    <lineage>
        <taxon>Bacteria</taxon>
        <taxon>Pseudomonadati</taxon>
        <taxon>Pseudomonadota</taxon>
        <taxon>Alphaproteobacteria</taxon>
        <taxon>Sphingomonadales</taxon>
        <taxon>Sphingomonadaceae</taxon>
        <taxon>Sphingomonas</taxon>
    </lineage>
</organism>
<reference evidence="1 2" key="1">
    <citation type="submission" date="2024-02" db="EMBL/GenBank/DDBJ databases">
        <title>Full genome sequence of Sphingomonas kaistensis.</title>
        <authorList>
            <person name="Poletto B.L."/>
            <person name="Silva G."/>
            <person name="Galante D."/>
            <person name="Campos K.R."/>
            <person name="Santos M.B.N."/>
            <person name="Sacchi C.T."/>
        </authorList>
    </citation>
    <scope>NUCLEOTIDE SEQUENCE [LARGE SCALE GENOMIC DNA]</scope>
    <source>
        <strain evidence="1 2">MA4R</strain>
    </source>
</reference>
<dbReference type="Proteomes" id="UP001382935">
    <property type="component" value="Chromosome"/>
</dbReference>
<keyword evidence="2" id="KW-1185">Reference proteome</keyword>
<protein>
    <submittedName>
        <fullName evidence="1">Uncharacterized protein</fullName>
    </submittedName>
</protein>
<proteinExistence type="predicted"/>
<evidence type="ECO:0000313" key="2">
    <source>
        <dbReference type="Proteomes" id="UP001382935"/>
    </source>
</evidence>
<name>A0ABZ2G424_9SPHN</name>
<evidence type="ECO:0000313" key="1">
    <source>
        <dbReference type="EMBL" id="WWM70530.1"/>
    </source>
</evidence>
<gene>
    <name evidence="1" type="ORF">V6R86_07545</name>
</gene>
<accession>A0ABZ2G424</accession>
<dbReference type="EMBL" id="CP145607">
    <property type="protein sequence ID" value="WWM70530.1"/>
    <property type="molecule type" value="Genomic_DNA"/>
</dbReference>
<sequence length="130" mass="15011">MTSPVRPSSPPMNLAREGEDDRLREITLLTNLLVMEEQRNEEYKARLRWSSAVHEHLLQTSRWWALLSPVKRRRRQLEILKAAGLFDHEAYLRRYPDVVASGIDPLSHYLSHGLNEGRSGASDRLPVDRG</sequence>
<dbReference type="RefSeq" id="WP_338503358.1">
    <property type="nucleotide sequence ID" value="NZ_CP145607.1"/>
</dbReference>